<evidence type="ECO:0000313" key="8">
    <source>
        <dbReference type="Proteomes" id="UP000284772"/>
    </source>
</evidence>
<dbReference type="GO" id="GO:0016747">
    <property type="term" value="F:acyltransferase activity, transferring groups other than amino-acyl groups"/>
    <property type="evidence" value="ECO:0007669"/>
    <property type="project" value="InterPro"/>
</dbReference>
<accession>A0A3E4KT72</accession>
<evidence type="ECO:0000313" key="6">
    <source>
        <dbReference type="EMBL" id="RHN07909.1"/>
    </source>
</evidence>
<reference evidence="7 11" key="2">
    <citation type="journal article" date="2019" name="Science, e1252229">
        <title>Invertible promoters mediate bacterial phase variation, antibiotic resistance, and host adaptation in the gut.</title>
        <authorList>
            <person name="Jiang X."/>
            <person name="Hall A.B."/>
            <person name="Arthur T.D."/>
            <person name="Plichta D.R."/>
            <person name="Covington C.T."/>
            <person name="Poyet M."/>
            <person name="Crothers J."/>
            <person name="Moses P.L."/>
            <person name="Tolonen A.C."/>
            <person name="Vlamakis H."/>
            <person name="Alm E.J."/>
            <person name="Xavier R.J."/>
        </authorList>
    </citation>
    <scope>NUCLEOTIDE SEQUENCE [LARGE SCALE GENOMIC DNA]</scope>
    <source>
        <strain evidence="11">bf_0095</strain>
        <strain evidence="7">Bf_0095</strain>
    </source>
</reference>
<keyword evidence="2" id="KW-0012">Acyltransferase</keyword>
<dbReference type="OrthoDB" id="9789605at2"/>
<evidence type="ECO:0000313" key="10">
    <source>
        <dbReference type="Proteomes" id="UP000286003"/>
    </source>
</evidence>
<feature type="domain" description="N-acetyltransferase" evidence="3">
    <location>
        <begin position="5"/>
        <end position="151"/>
    </location>
</feature>
<dbReference type="EMBL" id="RCXO01000027">
    <property type="protein sequence ID" value="RYT78447.1"/>
    <property type="molecule type" value="Genomic_DNA"/>
</dbReference>
<dbReference type="RefSeq" id="WP_007662882.1">
    <property type="nucleotide sequence ID" value="NZ_CABMMK010000006.1"/>
</dbReference>
<comment type="caution">
    <text evidence="7">The sequence shown here is derived from an EMBL/GenBank/DDBJ whole genome shotgun (WGS) entry which is preliminary data.</text>
</comment>
<evidence type="ECO:0000256" key="2">
    <source>
        <dbReference type="ARBA" id="ARBA00023315"/>
    </source>
</evidence>
<dbReference type="Proteomes" id="UP000284772">
    <property type="component" value="Unassembled WGS sequence"/>
</dbReference>
<proteinExistence type="predicted"/>
<protein>
    <submittedName>
        <fullName evidence="7">N-acetyltransferase</fullName>
    </submittedName>
</protein>
<keyword evidence="11" id="KW-1185">Reference proteome</keyword>
<dbReference type="Pfam" id="PF00583">
    <property type="entry name" value="Acetyltransf_1"/>
    <property type="match status" value="1"/>
</dbReference>
<dbReference type="CDD" id="cd04301">
    <property type="entry name" value="NAT_SF"/>
    <property type="match status" value="1"/>
</dbReference>
<dbReference type="PANTHER" id="PTHR42919">
    <property type="entry name" value="N-ALPHA-ACETYLTRANSFERASE"/>
    <property type="match status" value="1"/>
</dbReference>
<dbReference type="AlphaFoldDB" id="A0A3E4KT72"/>
<dbReference type="PROSITE" id="PS51186">
    <property type="entry name" value="GNAT"/>
    <property type="match status" value="1"/>
</dbReference>
<evidence type="ECO:0000313" key="7">
    <source>
        <dbReference type="EMBL" id="RYT78447.1"/>
    </source>
</evidence>
<evidence type="ECO:0000313" key="5">
    <source>
        <dbReference type="EMBL" id="RHL95794.1"/>
    </source>
</evidence>
<organism evidence="7 11">
    <name type="scientific">Bacteroides intestinalis</name>
    <dbReference type="NCBI Taxonomy" id="329854"/>
    <lineage>
        <taxon>Bacteria</taxon>
        <taxon>Pseudomonadati</taxon>
        <taxon>Bacteroidota</taxon>
        <taxon>Bacteroidia</taxon>
        <taxon>Bacteroidales</taxon>
        <taxon>Bacteroidaceae</taxon>
        <taxon>Bacteroides</taxon>
    </lineage>
</organism>
<dbReference type="EMBL" id="QRQM01000007">
    <property type="protein sequence ID" value="RHN07909.1"/>
    <property type="molecule type" value="Genomic_DNA"/>
</dbReference>
<evidence type="ECO:0000313" key="11">
    <source>
        <dbReference type="Proteomes" id="UP000291191"/>
    </source>
</evidence>
<gene>
    <name evidence="4" type="ORF">DWX27_09095</name>
    <name evidence="6" type="ORF">DWZ32_07510</name>
    <name evidence="5" type="ORF">DWZ95_02905</name>
    <name evidence="7" type="ORF">EAJ06_18295</name>
</gene>
<evidence type="ECO:0000259" key="3">
    <source>
        <dbReference type="PROSITE" id="PS51186"/>
    </source>
</evidence>
<evidence type="ECO:0000313" key="4">
    <source>
        <dbReference type="EMBL" id="RGT53113.1"/>
    </source>
</evidence>
<dbReference type="InterPro" id="IPR051556">
    <property type="entry name" value="N-term/lysine_N-AcTrnsfr"/>
</dbReference>
<evidence type="ECO:0000256" key="1">
    <source>
        <dbReference type="ARBA" id="ARBA00022679"/>
    </source>
</evidence>
<dbReference type="EMBL" id="QRPE01000002">
    <property type="protein sequence ID" value="RHL95794.1"/>
    <property type="molecule type" value="Genomic_DNA"/>
</dbReference>
<dbReference type="Proteomes" id="UP000291191">
    <property type="component" value="Unassembled WGS sequence"/>
</dbReference>
<dbReference type="InterPro" id="IPR016181">
    <property type="entry name" value="Acyl_CoA_acyltransferase"/>
</dbReference>
<dbReference type="GeneID" id="26159644"/>
<sequence length="152" mass="17595">MEPRFILRPAVINDIPSIMEIEQICFDLDSFSKRQFAYLISQAKGYFYVAEYQQRVGGYFSALINQRACSLRIYSIAIHPDFRGRRVGQLLIDQIIVIALKESLKKIILEVNVSNFPAIYLYEKNGFKCTSVKDNYYHDGSSAYCMQRPVTE</sequence>
<dbReference type="InterPro" id="IPR000182">
    <property type="entry name" value="GNAT_dom"/>
</dbReference>
<dbReference type="Proteomes" id="UP000285013">
    <property type="component" value="Unassembled WGS sequence"/>
</dbReference>
<dbReference type="PANTHER" id="PTHR42919:SF8">
    <property type="entry name" value="N-ALPHA-ACETYLTRANSFERASE 50"/>
    <property type="match status" value="1"/>
</dbReference>
<dbReference type="SUPFAM" id="SSF55729">
    <property type="entry name" value="Acyl-CoA N-acyltransferases (Nat)"/>
    <property type="match status" value="1"/>
</dbReference>
<dbReference type="EMBL" id="QRWT01000007">
    <property type="protein sequence ID" value="RGT53113.1"/>
    <property type="molecule type" value="Genomic_DNA"/>
</dbReference>
<dbReference type="Proteomes" id="UP000286003">
    <property type="component" value="Unassembled WGS sequence"/>
</dbReference>
<keyword evidence="1 7" id="KW-0808">Transferase</keyword>
<name>A0A3E4KT72_9BACE</name>
<dbReference type="Gene3D" id="3.40.630.30">
    <property type="match status" value="1"/>
</dbReference>
<reference evidence="8 9" key="1">
    <citation type="submission" date="2018-08" db="EMBL/GenBank/DDBJ databases">
        <title>A genome reference for cultivated species of the human gut microbiota.</title>
        <authorList>
            <person name="Zou Y."/>
            <person name="Xue W."/>
            <person name="Luo G."/>
        </authorList>
    </citation>
    <scope>NUCLEOTIDE SEQUENCE [LARGE SCALE GENOMIC DNA]</scope>
    <source>
        <strain evidence="4 8">AF19-10AC</strain>
        <strain evidence="6 10">AF31-23</strain>
        <strain evidence="5 9">AF36-16BH</strain>
    </source>
</reference>
<evidence type="ECO:0000313" key="9">
    <source>
        <dbReference type="Proteomes" id="UP000285013"/>
    </source>
</evidence>